<feature type="transmembrane region" description="Helical" evidence="9">
    <location>
        <begin position="189"/>
        <end position="210"/>
    </location>
</feature>
<keyword evidence="4 9" id="KW-0812">Transmembrane</keyword>
<dbReference type="InterPro" id="IPR005665">
    <property type="entry name" value="SecF_bac"/>
</dbReference>
<dbReference type="Pfam" id="PF07549">
    <property type="entry name" value="Sec_GG"/>
    <property type="match status" value="1"/>
</dbReference>
<evidence type="ECO:0000256" key="1">
    <source>
        <dbReference type="ARBA" id="ARBA00004651"/>
    </source>
</evidence>
<dbReference type="GO" id="GO:0015450">
    <property type="term" value="F:protein-transporting ATPase activity"/>
    <property type="evidence" value="ECO:0007669"/>
    <property type="project" value="InterPro"/>
</dbReference>
<dbReference type="InterPro" id="IPR048634">
    <property type="entry name" value="SecD_SecF_C"/>
</dbReference>
<protein>
    <recommendedName>
        <fullName evidence="9">Protein-export membrane protein SecF</fullName>
    </recommendedName>
</protein>
<evidence type="ECO:0000256" key="2">
    <source>
        <dbReference type="ARBA" id="ARBA00022448"/>
    </source>
</evidence>
<dbReference type="Gene3D" id="1.20.1640.10">
    <property type="entry name" value="Multidrug efflux transporter AcrB transmembrane domain"/>
    <property type="match status" value="1"/>
</dbReference>
<dbReference type="GO" id="GO:0065002">
    <property type="term" value="P:intracellular protein transmembrane transport"/>
    <property type="evidence" value="ECO:0007669"/>
    <property type="project" value="UniProtKB-UniRule"/>
</dbReference>
<feature type="transmembrane region" description="Helical" evidence="9">
    <location>
        <begin position="270"/>
        <end position="293"/>
    </location>
</feature>
<evidence type="ECO:0000256" key="3">
    <source>
        <dbReference type="ARBA" id="ARBA00022475"/>
    </source>
</evidence>
<dbReference type="GO" id="GO:0005886">
    <property type="term" value="C:plasma membrane"/>
    <property type="evidence" value="ECO:0007669"/>
    <property type="project" value="UniProtKB-SubCell"/>
</dbReference>
<evidence type="ECO:0000313" key="12">
    <source>
        <dbReference type="Proteomes" id="UP000521199"/>
    </source>
</evidence>
<dbReference type="NCBIfam" id="TIGR00916">
    <property type="entry name" value="2A0604s01"/>
    <property type="match status" value="1"/>
</dbReference>
<gene>
    <name evidence="9" type="primary">secF</name>
    <name evidence="11" type="ORF">HNQ52_000311</name>
</gene>
<dbReference type="InterPro" id="IPR022813">
    <property type="entry name" value="SecD/SecF_arch_bac"/>
</dbReference>
<evidence type="ECO:0000256" key="8">
    <source>
        <dbReference type="ARBA" id="ARBA00023136"/>
    </source>
</evidence>
<dbReference type="GO" id="GO:0006605">
    <property type="term" value="P:protein targeting"/>
    <property type="evidence" value="ECO:0007669"/>
    <property type="project" value="UniProtKB-UniRule"/>
</dbReference>
<dbReference type="FunFam" id="1.20.1640.10:FF:000034">
    <property type="entry name" value="Protein-export membrane protein SecF"/>
    <property type="match status" value="1"/>
</dbReference>
<accession>A0A7W8G0M3</accession>
<dbReference type="NCBIfam" id="TIGR00966">
    <property type="entry name" value="transloc_SecF"/>
    <property type="match status" value="1"/>
</dbReference>
<dbReference type="Pfam" id="PF02355">
    <property type="entry name" value="SecD_SecF_C"/>
    <property type="match status" value="1"/>
</dbReference>
<keyword evidence="3 9" id="KW-1003">Cell membrane</keyword>
<keyword evidence="5 9" id="KW-0653">Protein transport</keyword>
<dbReference type="GO" id="GO:0043952">
    <property type="term" value="P:protein transport by the Sec complex"/>
    <property type="evidence" value="ECO:0007669"/>
    <property type="project" value="UniProtKB-UniRule"/>
</dbReference>
<dbReference type="PANTHER" id="PTHR30081">
    <property type="entry name" value="PROTEIN-EXPORT MEMBRANE PROTEIN SEC"/>
    <property type="match status" value="1"/>
</dbReference>
<proteinExistence type="inferred from homology"/>
<dbReference type="InterPro" id="IPR022646">
    <property type="entry name" value="SecD/SecF_CS"/>
</dbReference>
<comment type="similarity">
    <text evidence="9">Belongs to the SecD/SecF family. SecF subfamily.</text>
</comment>
<keyword evidence="6 9" id="KW-1133">Transmembrane helix</keyword>
<dbReference type="InterPro" id="IPR055344">
    <property type="entry name" value="SecD_SecF_C_bact"/>
</dbReference>
<keyword evidence="12" id="KW-1185">Reference proteome</keyword>
<dbReference type="PRINTS" id="PR01755">
    <property type="entry name" value="SECFTRNLCASE"/>
</dbReference>
<dbReference type="HAMAP" id="MF_01464_B">
    <property type="entry name" value="SecF_B"/>
    <property type="match status" value="1"/>
</dbReference>
<comment type="subunit">
    <text evidence="9">Forms a complex with SecD. Part of the essential Sec protein translocation apparatus which comprises SecA, SecYEG and auxiliary proteins SecDF-YajC and YidC.</text>
</comment>
<feature type="transmembrane region" description="Helical" evidence="9">
    <location>
        <begin position="161"/>
        <end position="183"/>
    </location>
</feature>
<organism evidence="11 12">
    <name type="scientific">Chiayiivirga flava</name>
    <dbReference type="NCBI Taxonomy" id="659595"/>
    <lineage>
        <taxon>Bacteria</taxon>
        <taxon>Pseudomonadati</taxon>
        <taxon>Pseudomonadota</taxon>
        <taxon>Gammaproteobacteria</taxon>
        <taxon>Lysobacterales</taxon>
        <taxon>Lysobacteraceae</taxon>
        <taxon>Chiayiivirga</taxon>
    </lineage>
</organism>
<evidence type="ECO:0000256" key="5">
    <source>
        <dbReference type="ARBA" id="ARBA00022927"/>
    </source>
</evidence>
<dbReference type="RefSeq" id="WP_183959106.1">
    <property type="nucleotide sequence ID" value="NZ_JACHHP010000001.1"/>
</dbReference>
<reference evidence="11 12" key="1">
    <citation type="submission" date="2020-08" db="EMBL/GenBank/DDBJ databases">
        <title>Genomic Encyclopedia of Type Strains, Phase IV (KMG-IV): sequencing the most valuable type-strain genomes for metagenomic binning, comparative biology and taxonomic classification.</title>
        <authorList>
            <person name="Goeker M."/>
        </authorList>
    </citation>
    <scope>NUCLEOTIDE SEQUENCE [LARGE SCALE GENOMIC DNA]</scope>
    <source>
        <strain evidence="11 12">DSM 24163</strain>
    </source>
</reference>
<dbReference type="AlphaFoldDB" id="A0A7W8G0M3"/>
<comment type="function">
    <text evidence="9">Part of the Sec protein translocase complex. Interacts with the SecYEG preprotein conducting channel. SecDF uses the proton motive force (PMF) to complete protein translocation after the ATP-dependent function of SecA.</text>
</comment>
<dbReference type="EMBL" id="JACHHP010000001">
    <property type="protein sequence ID" value="MBB5206795.1"/>
    <property type="molecule type" value="Genomic_DNA"/>
</dbReference>
<evidence type="ECO:0000256" key="9">
    <source>
        <dbReference type="HAMAP-Rule" id="MF_01464"/>
    </source>
</evidence>
<sequence length="312" mass="33753">MHLIPYDTRIDFLRLRNVAIGIAAAMLIASIALLATRGLNFALDFTGGTMAELQFDKPVDMDGVRDKLEAAGYENAVVQAFGSESDIVVRLQPQPGQANAAQTGSAVLAAVQTPDNPGRVIASDFVSAQVGKELAQNGVLAIVFVTFGFIIYISMRFEWKFAVAAIITTIFDVICTIGLFSLTQHQFDLSVMAGVMSVMGYSINDTIVVFDRVRENFRSAHKVGPGEILNRSVNQTLSRTIITSVVALLTVLALYFYGGDSLEGMAESQIFGIVLGTVSSIFVACPLLHLLGVTKQDLMPKIRDESELARRP</sequence>
<keyword evidence="2 9" id="KW-0813">Transport</keyword>
<dbReference type="SUPFAM" id="SSF82866">
    <property type="entry name" value="Multidrug efflux transporter AcrB transmembrane domain"/>
    <property type="match status" value="1"/>
</dbReference>
<dbReference type="InterPro" id="IPR022645">
    <property type="entry name" value="SecD/SecF_bac"/>
</dbReference>
<feature type="domain" description="Protein export membrane protein SecD/SecF C-terminal" evidence="10">
    <location>
        <begin position="119"/>
        <end position="291"/>
    </location>
</feature>
<evidence type="ECO:0000256" key="7">
    <source>
        <dbReference type="ARBA" id="ARBA00023010"/>
    </source>
</evidence>
<feature type="transmembrane region" description="Helical" evidence="9">
    <location>
        <begin position="12"/>
        <end position="35"/>
    </location>
</feature>
<dbReference type="PANTHER" id="PTHR30081:SF8">
    <property type="entry name" value="PROTEIN TRANSLOCASE SUBUNIT SECF"/>
    <property type="match status" value="1"/>
</dbReference>
<evidence type="ECO:0000259" key="10">
    <source>
        <dbReference type="Pfam" id="PF02355"/>
    </source>
</evidence>
<dbReference type="Proteomes" id="UP000521199">
    <property type="component" value="Unassembled WGS sequence"/>
</dbReference>
<feature type="transmembrane region" description="Helical" evidence="9">
    <location>
        <begin position="134"/>
        <end position="154"/>
    </location>
</feature>
<keyword evidence="7 9" id="KW-0811">Translocation</keyword>
<evidence type="ECO:0000256" key="4">
    <source>
        <dbReference type="ARBA" id="ARBA00022692"/>
    </source>
</evidence>
<comment type="caution">
    <text evidence="11">The sequence shown here is derived from an EMBL/GenBank/DDBJ whole genome shotgun (WGS) entry which is preliminary data.</text>
</comment>
<evidence type="ECO:0000256" key="6">
    <source>
        <dbReference type="ARBA" id="ARBA00022989"/>
    </source>
</evidence>
<comment type="subcellular location">
    <subcellularLocation>
        <location evidence="1 9">Cell membrane</location>
        <topology evidence="1 9">Multi-pass membrane protein</topology>
    </subcellularLocation>
</comment>
<name>A0A7W8G0M3_9GAMM</name>
<keyword evidence="8 9" id="KW-0472">Membrane</keyword>
<evidence type="ECO:0000313" key="11">
    <source>
        <dbReference type="EMBL" id="MBB5206795.1"/>
    </source>
</evidence>
<feature type="transmembrane region" description="Helical" evidence="9">
    <location>
        <begin position="240"/>
        <end position="258"/>
    </location>
</feature>